<comment type="caution">
    <text evidence="1">The sequence shown here is derived from an EMBL/GenBank/DDBJ whole genome shotgun (WGS) entry which is preliminary data.</text>
</comment>
<keyword evidence="1" id="KW-0449">Lipoprotein</keyword>
<dbReference type="RefSeq" id="WP_125599566.1">
    <property type="nucleotide sequence ID" value="NZ_JBHSSM010000007.1"/>
</dbReference>
<evidence type="ECO:0000313" key="1">
    <source>
        <dbReference type="EMBL" id="MFC6314413.1"/>
    </source>
</evidence>
<dbReference type="EMBL" id="JBHSSM010000007">
    <property type="protein sequence ID" value="MFC6314413.1"/>
    <property type="molecule type" value="Genomic_DNA"/>
</dbReference>
<keyword evidence="2" id="KW-1185">Reference proteome</keyword>
<sequence>MKKLLTLIVTLTAAIVGGYFLYAHFGHRPVHGLVIVDPQATRLTTTLAEQKAEIETQLILTSKYQKSTDTLVLSKRQAQQLVARKGLKQVTQKGKNDYRFRALTQVPQDLPAVYSKNSGANKVVDQSGVVYRAATQGYVVLGQSSMFTKQLLILNDRDYQRFHGSQVHVAVLTLKDDAADRISRFDGESLQIFDQDL</sequence>
<reference evidence="2" key="1">
    <citation type="journal article" date="2019" name="Int. J. Syst. Evol. Microbiol.">
        <title>The Global Catalogue of Microorganisms (GCM) 10K type strain sequencing project: providing services to taxonomists for standard genome sequencing and annotation.</title>
        <authorList>
            <consortium name="The Broad Institute Genomics Platform"/>
            <consortium name="The Broad Institute Genome Sequencing Center for Infectious Disease"/>
            <person name="Wu L."/>
            <person name="Ma J."/>
        </authorList>
    </citation>
    <scope>NUCLEOTIDE SEQUENCE [LARGE SCALE GENOMIC DNA]</scope>
    <source>
        <strain evidence="2">CCM 8897</strain>
    </source>
</reference>
<dbReference type="Pfam" id="PF17294">
    <property type="entry name" value="Lipoprotein_22"/>
    <property type="match status" value="1"/>
</dbReference>
<dbReference type="InterPro" id="IPR035253">
    <property type="entry name" value="Lipoprotein_22_bac"/>
</dbReference>
<evidence type="ECO:0000313" key="2">
    <source>
        <dbReference type="Proteomes" id="UP001596310"/>
    </source>
</evidence>
<dbReference type="Gene3D" id="2.40.40.60">
    <property type="match status" value="1"/>
</dbReference>
<gene>
    <name evidence="1" type="ORF">ACFQHW_02385</name>
</gene>
<dbReference type="Proteomes" id="UP001596310">
    <property type="component" value="Unassembled WGS sequence"/>
</dbReference>
<protein>
    <submittedName>
        <fullName evidence="1">Lipoprotein BA_5634 family protein</fullName>
    </submittedName>
</protein>
<organism evidence="1 2">
    <name type="scientific">Lapidilactobacillus achengensis</name>
    <dbReference type="NCBI Taxonomy" id="2486000"/>
    <lineage>
        <taxon>Bacteria</taxon>
        <taxon>Bacillati</taxon>
        <taxon>Bacillota</taxon>
        <taxon>Bacilli</taxon>
        <taxon>Lactobacillales</taxon>
        <taxon>Lactobacillaceae</taxon>
        <taxon>Lapidilactobacillus</taxon>
    </lineage>
</organism>
<proteinExistence type="predicted"/>
<accession>A0ABW1UMY2</accession>
<name>A0ABW1UMY2_9LACO</name>